<evidence type="ECO:0000313" key="2">
    <source>
        <dbReference type="Proteomes" id="UP001301728"/>
    </source>
</evidence>
<proteinExistence type="predicted"/>
<dbReference type="PANTHER" id="PTHR39550">
    <property type="entry name" value="SLL0658 PROTEIN"/>
    <property type="match status" value="1"/>
</dbReference>
<reference evidence="1 2" key="1">
    <citation type="submission" date="2023-12" db="EMBL/GenBank/DDBJ databases">
        <title>Baltic Sea Cyanobacteria.</title>
        <authorList>
            <person name="Delbaje E."/>
            <person name="Fewer D.P."/>
            <person name="Shishido T.K."/>
        </authorList>
    </citation>
    <scope>NUCLEOTIDE SEQUENCE [LARGE SCALE GENOMIC DNA]</scope>
    <source>
        <strain evidence="1 2">CCNP 1315</strain>
    </source>
</reference>
<accession>A0ABU5TSH8</accession>
<dbReference type="InterPro" id="IPR021799">
    <property type="entry name" value="PIN-like_prokaryotic"/>
</dbReference>
<dbReference type="PANTHER" id="PTHR39550:SF1">
    <property type="entry name" value="SLL0658 PROTEIN"/>
    <property type="match status" value="1"/>
</dbReference>
<name>A0ABU5TSH8_9CYAN</name>
<gene>
    <name evidence="1" type="ORF">VB854_02145</name>
</gene>
<dbReference type="Pfam" id="PF11848">
    <property type="entry name" value="DUF3368"/>
    <property type="match status" value="1"/>
</dbReference>
<keyword evidence="2" id="KW-1185">Reference proteome</keyword>
<sequence length="163" mass="17859">MTRKWVINASPLIVLAKISQIGLLSQICDQIVIPTGVVQEINDGMDDDLAKIWLNTEGYLWCQEVLQIDPIVASWDLGLGESHVISWAYQNSGYEVILDDRAAKNAASSLGIPVRGTLGILLLAKQEGKLSKVKPALNQLVQIGFRVSPEVLLKVLQLANEND</sequence>
<organism evidence="1 2">
    <name type="scientific">Limnoraphis robusta CCNP1315</name>
    <dbReference type="NCBI Taxonomy" id="3110306"/>
    <lineage>
        <taxon>Bacteria</taxon>
        <taxon>Bacillati</taxon>
        <taxon>Cyanobacteriota</taxon>
        <taxon>Cyanophyceae</taxon>
        <taxon>Oscillatoriophycideae</taxon>
        <taxon>Oscillatoriales</taxon>
        <taxon>Sirenicapillariaceae</taxon>
        <taxon>Limnoraphis</taxon>
    </lineage>
</organism>
<comment type="caution">
    <text evidence="1">The sequence shown here is derived from an EMBL/GenBank/DDBJ whole genome shotgun (WGS) entry which is preliminary data.</text>
</comment>
<evidence type="ECO:0000313" key="1">
    <source>
        <dbReference type="EMBL" id="MEA5517744.1"/>
    </source>
</evidence>
<dbReference type="Proteomes" id="UP001301728">
    <property type="component" value="Unassembled WGS sequence"/>
</dbReference>
<dbReference type="EMBL" id="JAYGHT010000003">
    <property type="protein sequence ID" value="MEA5517744.1"/>
    <property type="molecule type" value="Genomic_DNA"/>
</dbReference>
<dbReference type="RefSeq" id="WP_323274087.1">
    <property type="nucleotide sequence ID" value="NZ_JAYGHT010000003.1"/>
</dbReference>
<protein>
    <submittedName>
        <fullName evidence="1">DUF3368 domain-containing protein</fullName>
    </submittedName>
</protein>